<organism evidence="1 2">
    <name type="scientific">Glossina pallidipes</name>
    <name type="common">Tsetse fly</name>
    <dbReference type="NCBI Taxonomy" id="7398"/>
    <lineage>
        <taxon>Eukaryota</taxon>
        <taxon>Metazoa</taxon>
        <taxon>Ecdysozoa</taxon>
        <taxon>Arthropoda</taxon>
        <taxon>Hexapoda</taxon>
        <taxon>Insecta</taxon>
        <taxon>Pterygota</taxon>
        <taxon>Neoptera</taxon>
        <taxon>Endopterygota</taxon>
        <taxon>Diptera</taxon>
        <taxon>Brachycera</taxon>
        <taxon>Muscomorpha</taxon>
        <taxon>Hippoboscoidea</taxon>
        <taxon>Glossinidae</taxon>
        <taxon>Glossina</taxon>
    </lineage>
</organism>
<reference evidence="2" key="1">
    <citation type="submission" date="2014-03" db="EMBL/GenBank/DDBJ databases">
        <authorList>
            <person name="Aksoy S."/>
            <person name="Warren W."/>
            <person name="Wilson R.K."/>
        </authorList>
    </citation>
    <scope>NUCLEOTIDE SEQUENCE [LARGE SCALE GENOMIC DNA]</scope>
    <source>
        <strain evidence="2">IAEA</strain>
    </source>
</reference>
<name>A0A1A9ZRV5_GLOPL</name>
<accession>A0A1A9ZRV5</accession>
<dbReference type="Proteomes" id="UP000092445">
    <property type="component" value="Unassembled WGS sequence"/>
</dbReference>
<protein>
    <submittedName>
        <fullName evidence="1">Uncharacterized protein</fullName>
    </submittedName>
</protein>
<dbReference type="EnsemblMetazoa" id="GPAI023101-RA">
    <property type="protein sequence ID" value="GPAI023101-PA"/>
    <property type="gene ID" value="GPAI023101"/>
</dbReference>
<dbReference type="VEuPathDB" id="VectorBase:GPAI023101"/>
<evidence type="ECO:0000313" key="1">
    <source>
        <dbReference type="EnsemblMetazoa" id="GPAI023101-PA"/>
    </source>
</evidence>
<sequence length="216" mass="23726">MSSTVAQKNGQRTLTPLDPDKDCTTIKAVNISYTKYLSLMALDDRCTLDMTLKSLPVMVNKRSFLFFANVSGFIIAKPTFVKFTAYNSSKPEKASGCKYSIEQLAILIDETYFKPKSKKKFGPNSMGYLGLTSVTTKSVISLPNFCVPGSILSVDSFICDLIKSVWLSSSKSNRLFGISSCTKLNGSGVDVKATCTTPKVRNNSSTSRDWRNIVLC</sequence>
<reference evidence="1" key="2">
    <citation type="submission" date="2020-05" db="UniProtKB">
        <authorList>
            <consortium name="EnsemblMetazoa"/>
        </authorList>
    </citation>
    <scope>IDENTIFICATION</scope>
    <source>
        <strain evidence="1">IAEA</strain>
    </source>
</reference>
<keyword evidence="2" id="KW-1185">Reference proteome</keyword>
<proteinExistence type="predicted"/>
<dbReference type="AlphaFoldDB" id="A0A1A9ZRV5"/>
<evidence type="ECO:0000313" key="2">
    <source>
        <dbReference type="Proteomes" id="UP000092445"/>
    </source>
</evidence>